<evidence type="ECO:0000259" key="2">
    <source>
        <dbReference type="PROSITE" id="PS50041"/>
    </source>
</evidence>
<dbReference type="PROSITE" id="PS50041">
    <property type="entry name" value="C_TYPE_LECTIN_2"/>
    <property type="match status" value="1"/>
</dbReference>
<keyword evidence="1" id="KW-0732">Signal</keyword>
<feature type="domain" description="C-type lectin" evidence="2">
    <location>
        <begin position="122"/>
        <end position="240"/>
    </location>
</feature>
<dbReference type="SMART" id="SM00034">
    <property type="entry name" value="CLECT"/>
    <property type="match status" value="1"/>
</dbReference>
<dbReference type="OrthoDB" id="7950296at2759"/>
<dbReference type="InterPro" id="IPR016187">
    <property type="entry name" value="CTDL_fold"/>
</dbReference>
<dbReference type="InterPro" id="IPR001304">
    <property type="entry name" value="C-type_lectin-like"/>
</dbReference>
<dbReference type="PANTHER" id="PTHR22803">
    <property type="entry name" value="MANNOSE, PHOSPHOLIPASE, LECTIN RECEPTOR RELATED"/>
    <property type="match status" value="1"/>
</dbReference>
<dbReference type="Pfam" id="PF00059">
    <property type="entry name" value="Lectin_C"/>
    <property type="match status" value="1"/>
</dbReference>
<proteinExistence type="predicted"/>
<dbReference type="InterPro" id="IPR050111">
    <property type="entry name" value="C-type_lectin/snaclec_domain"/>
</dbReference>
<dbReference type="InterPro" id="IPR016186">
    <property type="entry name" value="C-type_lectin-like/link_sf"/>
</dbReference>
<dbReference type="SUPFAM" id="SSF56436">
    <property type="entry name" value="C-type lectin-like"/>
    <property type="match status" value="1"/>
</dbReference>
<organism evidence="3 4">
    <name type="scientific">Drosophila albomicans</name>
    <name type="common">Fruit fly</name>
    <dbReference type="NCBI Taxonomy" id="7291"/>
    <lineage>
        <taxon>Eukaryota</taxon>
        <taxon>Metazoa</taxon>
        <taxon>Ecdysozoa</taxon>
        <taxon>Arthropoda</taxon>
        <taxon>Hexapoda</taxon>
        <taxon>Insecta</taxon>
        <taxon>Pterygota</taxon>
        <taxon>Neoptera</taxon>
        <taxon>Endopterygota</taxon>
        <taxon>Diptera</taxon>
        <taxon>Brachycera</taxon>
        <taxon>Muscomorpha</taxon>
        <taxon>Ephydroidea</taxon>
        <taxon>Drosophilidae</taxon>
        <taxon>Drosophila</taxon>
    </lineage>
</organism>
<evidence type="ECO:0000313" key="4">
    <source>
        <dbReference type="RefSeq" id="XP_034100752.1"/>
    </source>
</evidence>
<gene>
    <name evidence="4" type="primary">LOC117565647</name>
</gene>
<dbReference type="Gene3D" id="3.10.100.10">
    <property type="entry name" value="Mannose-Binding Protein A, subunit A"/>
    <property type="match status" value="1"/>
</dbReference>
<dbReference type="AlphaFoldDB" id="A0A6P8XS71"/>
<accession>A0A6P8XS71</accession>
<keyword evidence="3" id="KW-1185">Reference proteome</keyword>
<reference evidence="4" key="1">
    <citation type="submission" date="2025-08" db="UniProtKB">
        <authorList>
            <consortium name="RefSeq"/>
        </authorList>
    </citation>
    <scope>IDENTIFICATION</scope>
    <source>
        <strain evidence="4">15112-1751.03</strain>
        <tissue evidence="4">Whole Adult</tissue>
    </source>
</reference>
<feature type="chain" id="PRO_5028454697" evidence="1">
    <location>
        <begin position="19"/>
        <end position="246"/>
    </location>
</feature>
<dbReference type="GeneID" id="117565647"/>
<dbReference type="CDD" id="cd00037">
    <property type="entry name" value="CLECT"/>
    <property type="match status" value="1"/>
</dbReference>
<evidence type="ECO:0000313" key="3">
    <source>
        <dbReference type="Proteomes" id="UP000515160"/>
    </source>
</evidence>
<feature type="signal peptide" evidence="1">
    <location>
        <begin position="1"/>
        <end position="18"/>
    </location>
</feature>
<protein>
    <submittedName>
        <fullName evidence="4">C-type lectin domain family 4 member K-like</fullName>
    </submittedName>
</protein>
<name>A0A6P8XS71_DROAB</name>
<dbReference type="RefSeq" id="XP_034100752.1">
    <property type="nucleotide sequence ID" value="XM_034244861.2"/>
</dbReference>
<dbReference type="Proteomes" id="UP000515160">
    <property type="component" value="Chromosome 2L"/>
</dbReference>
<sequence length="246" mass="28109">MNIFFGLLACLFVLSGNAQNLGGSNQLQAICGQYCLKPIQALVEYAKNLQSEVKQLKLEADKPCASKTVKKLEIQEENTDLNLTNMRLVASTLQQQLISLSEKIQKKLAKINEYFAVPYKKIGSKYYYIEDTEKVNWFKAVSKCLAFGGHLVSIENEDEFNAINEKLQANKNYWIDINDLAKEGEFISIATGQKPSYLNWQPNEPNNQNNNEHCGELRYKEKVHLMNDDNCVDKKLFICEPDNQLK</sequence>
<evidence type="ECO:0000256" key="1">
    <source>
        <dbReference type="SAM" id="SignalP"/>
    </source>
</evidence>